<reference evidence="2 3" key="1">
    <citation type="submission" date="2014-02" db="EMBL/GenBank/DDBJ databases">
        <title>A novel filamentous phage causes loss of Virulance to Xanthomonas axonopodis Pv citri the caustive agent of citrus canker disease.</title>
        <authorList>
            <person name="Ahmad A.A."/>
            <person name="Askora A."/>
            <person name="Kawasaki T."/>
            <person name="Fujie M."/>
            <person name="Yamada T."/>
        </authorList>
    </citation>
    <scope>NUCLEOTIDE SEQUENCE [LARGE SCALE GENOMIC DNA]</scope>
</reference>
<sequence length="215" mass="23546">MSSSARELLKWIALVCMTFDHVAKVFYDGYVPVLSELGRIAFPLFALVMAYNLAQPGADVGKSVRRLVCWGLLAQPFHAWAFGYWVPVNVLLAFALAAAAVWAIQRGRWVLLMLCAAPAPLFVDYQWTGIALVVAGWAYYAKVMRSPIPVVMALGALCWFNGSLWALLAIPIIALSEAVTNRGMAIPRTRLGFYGYYVGHLAILGLLALKPALIS</sequence>
<feature type="transmembrane region" description="Helical" evidence="1">
    <location>
        <begin position="194"/>
        <end position="213"/>
    </location>
</feature>
<dbReference type="KEGG" id="vg:80510891"/>
<accession>A0A077JBM8</accession>
<feature type="transmembrane region" description="Helical" evidence="1">
    <location>
        <begin position="110"/>
        <end position="139"/>
    </location>
</feature>
<dbReference type="Proteomes" id="UP000028464">
    <property type="component" value="Segment"/>
</dbReference>
<keyword evidence="1" id="KW-0812">Transmembrane</keyword>
<dbReference type="EMBL" id="AB910602">
    <property type="protein sequence ID" value="BAP16714.1"/>
    <property type="molecule type" value="Genomic_DNA"/>
</dbReference>
<proteinExistence type="predicted"/>
<name>A0A077JBM8_9VIRU</name>
<organism evidence="2 3">
    <name type="scientific">Xanthomonas phage XacF1</name>
    <dbReference type="NCBI Taxonomy" id="1463607"/>
    <lineage>
        <taxon>Viruses</taxon>
        <taxon>Monodnaviria</taxon>
        <taxon>Loebvirae</taxon>
        <taxon>Hofneiviricota</taxon>
        <taxon>Faserviricetes</taxon>
        <taxon>Tubulavirales</taxon>
        <taxon>Inoviridae</taxon>
        <taxon>Coriovirus</taxon>
        <taxon>Coriovirus Cf1c</taxon>
    </lineage>
</organism>
<dbReference type="Pfam" id="PF05857">
    <property type="entry name" value="TraX"/>
    <property type="match status" value="1"/>
</dbReference>
<evidence type="ECO:0000313" key="2">
    <source>
        <dbReference type="EMBL" id="BAP16714.1"/>
    </source>
</evidence>
<evidence type="ECO:0000256" key="1">
    <source>
        <dbReference type="SAM" id="Phobius"/>
    </source>
</evidence>
<dbReference type="InterPro" id="IPR008875">
    <property type="entry name" value="TraX"/>
</dbReference>
<dbReference type="NCBIfam" id="NF010454">
    <property type="entry name" value="PRK13882.1-1"/>
    <property type="match status" value="1"/>
</dbReference>
<evidence type="ECO:0008006" key="4">
    <source>
        <dbReference type="Google" id="ProtNLM"/>
    </source>
</evidence>
<dbReference type="GeneID" id="80510891"/>
<evidence type="ECO:0000313" key="3">
    <source>
        <dbReference type="Proteomes" id="UP000028464"/>
    </source>
</evidence>
<dbReference type="RefSeq" id="YP_010774583.1">
    <property type="nucleotide sequence ID" value="NC_074762.1"/>
</dbReference>
<protein>
    <recommendedName>
        <fullName evidence="4">Conjugal transfer protein</fullName>
    </recommendedName>
</protein>
<feature type="transmembrane region" description="Helical" evidence="1">
    <location>
        <begin position="151"/>
        <end position="174"/>
    </location>
</feature>
<feature type="transmembrane region" description="Helical" evidence="1">
    <location>
        <begin position="79"/>
        <end position="104"/>
    </location>
</feature>
<keyword evidence="1" id="KW-1133">Transmembrane helix</keyword>
<keyword evidence="1" id="KW-0472">Membrane</keyword>